<feature type="domain" description="DSBA-like thioredoxin" evidence="5">
    <location>
        <begin position="4"/>
        <end position="69"/>
    </location>
</feature>
<dbReference type="Proteomes" id="UP000229784">
    <property type="component" value="Unassembled WGS sequence"/>
</dbReference>
<comment type="caution">
    <text evidence="6">The sequence shown here is derived from an EMBL/GenBank/DDBJ whole genome shotgun (WGS) entry which is preliminary data.</text>
</comment>
<proteinExistence type="predicted"/>
<organism evidence="6 7">
    <name type="scientific">bacterium (Candidatus Gribaldobacteria) CG08_land_8_20_14_0_20_39_15</name>
    <dbReference type="NCBI Taxonomy" id="2014273"/>
    <lineage>
        <taxon>Bacteria</taxon>
        <taxon>Candidatus Gribaldobacteria</taxon>
    </lineage>
</organism>
<evidence type="ECO:0000256" key="1">
    <source>
        <dbReference type="ARBA" id="ARBA00022729"/>
    </source>
</evidence>
<evidence type="ECO:0000256" key="3">
    <source>
        <dbReference type="ARBA" id="ARBA00023157"/>
    </source>
</evidence>
<evidence type="ECO:0000259" key="5">
    <source>
        <dbReference type="Pfam" id="PF01323"/>
    </source>
</evidence>
<reference evidence="7" key="1">
    <citation type="submission" date="2017-09" db="EMBL/GenBank/DDBJ databases">
        <title>Depth-based differentiation of microbial function through sediment-hosted aquifers and enrichment of novel symbionts in the deep terrestrial subsurface.</title>
        <authorList>
            <person name="Probst A.J."/>
            <person name="Ladd B."/>
            <person name="Jarett J.K."/>
            <person name="Geller-Mcgrath D.E."/>
            <person name="Sieber C.M.K."/>
            <person name="Emerson J.B."/>
            <person name="Anantharaman K."/>
            <person name="Thomas B.C."/>
            <person name="Malmstrom R."/>
            <person name="Stieglmeier M."/>
            <person name="Klingl A."/>
            <person name="Woyke T."/>
            <person name="Ryan C.M."/>
            <person name="Banfield J.F."/>
        </authorList>
    </citation>
    <scope>NUCLEOTIDE SEQUENCE [LARGE SCALE GENOMIC DNA]</scope>
</reference>
<evidence type="ECO:0000256" key="4">
    <source>
        <dbReference type="ARBA" id="ARBA00023284"/>
    </source>
</evidence>
<dbReference type="Pfam" id="PF01323">
    <property type="entry name" value="DSBA"/>
    <property type="match status" value="1"/>
</dbReference>
<dbReference type="PANTHER" id="PTHR13887:SF14">
    <property type="entry name" value="DISULFIDE BOND FORMATION PROTEIN D"/>
    <property type="match status" value="1"/>
</dbReference>
<gene>
    <name evidence="6" type="ORF">COT20_01605</name>
</gene>
<protein>
    <recommendedName>
        <fullName evidence="5">DSBA-like thioredoxin domain-containing protein</fullName>
    </recommendedName>
</protein>
<dbReference type="AlphaFoldDB" id="A0A2M6XUI0"/>
<evidence type="ECO:0000256" key="2">
    <source>
        <dbReference type="ARBA" id="ARBA00023002"/>
    </source>
</evidence>
<keyword evidence="1" id="KW-0732">Signal</keyword>
<keyword evidence="2" id="KW-0560">Oxidoreductase</keyword>
<dbReference type="SUPFAM" id="SSF52833">
    <property type="entry name" value="Thioredoxin-like"/>
    <property type="match status" value="1"/>
</dbReference>
<dbReference type="InterPro" id="IPR001853">
    <property type="entry name" value="DSBA-like_thioredoxin_dom"/>
</dbReference>
<dbReference type="Gene3D" id="3.40.30.10">
    <property type="entry name" value="Glutaredoxin"/>
    <property type="match status" value="1"/>
</dbReference>
<accession>A0A2M6XUI0</accession>
<sequence>MNNFKQWAKELSLNSEKFNSCLDSGKYAQKVKKDAQEGAQKGVNGTPATFINGQIVSGAVPYESFQQIIESLLN</sequence>
<keyword evidence="4" id="KW-0676">Redox-active center</keyword>
<dbReference type="GO" id="GO:0016491">
    <property type="term" value="F:oxidoreductase activity"/>
    <property type="evidence" value="ECO:0007669"/>
    <property type="project" value="UniProtKB-KW"/>
</dbReference>
<evidence type="ECO:0000313" key="6">
    <source>
        <dbReference type="EMBL" id="PIU15516.1"/>
    </source>
</evidence>
<evidence type="ECO:0000313" key="7">
    <source>
        <dbReference type="Proteomes" id="UP000229784"/>
    </source>
</evidence>
<dbReference type="PANTHER" id="PTHR13887">
    <property type="entry name" value="GLUTATHIONE S-TRANSFERASE KAPPA"/>
    <property type="match status" value="1"/>
</dbReference>
<name>A0A2M6XUI0_9BACT</name>
<dbReference type="EMBL" id="PEXQ01000039">
    <property type="protein sequence ID" value="PIU15516.1"/>
    <property type="molecule type" value="Genomic_DNA"/>
</dbReference>
<dbReference type="InterPro" id="IPR036249">
    <property type="entry name" value="Thioredoxin-like_sf"/>
</dbReference>
<keyword evidence="3" id="KW-1015">Disulfide bond</keyword>